<comment type="similarity">
    <text evidence="10">Belongs to the binding-protein-dependent transport system permease family.</text>
</comment>
<keyword evidence="3 10" id="KW-0813">Transport</keyword>
<dbReference type="Pfam" id="PF00528">
    <property type="entry name" value="BPD_transp_1"/>
    <property type="match status" value="1"/>
</dbReference>
<feature type="transmembrane region" description="Helical" evidence="10">
    <location>
        <begin position="12"/>
        <end position="30"/>
    </location>
</feature>
<dbReference type="SUPFAM" id="SSF161098">
    <property type="entry name" value="MetI-like"/>
    <property type="match status" value="1"/>
</dbReference>
<feature type="domain" description="ABC transmembrane type-1" evidence="11">
    <location>
        <begin position="70"/>
        <end position="282"/>
    </location>
</feature>
<evidence type="ECO:0000313" key="13">
    <source>
        <dbReference type="Proteomes" id="UP000053331"/>
    </source>
</evidence>
<dbReference type="Proteomes" id="UP000053331">
    <property type="component" value="Unassembled WGS sequence"/>
</dbReference>
<dbReference type="EMBL" id="JNFH02000004">
    <property type="protein sequence ID" value="KKF40004.1"/>
    <property type="molecule type" value="Genomic_DNA"/>
</dbReference>
<evidence type="ECO:0000256" key="2">
    <source>
        <dbReference type="ARBA" id="ARBA00011557"/>
    </source>
</evidence>
<evidence type="ECO:0000259" key="11">
    <source>
        <dbReference type="PROSITE" id="PS50928"/>
    </source>
</evidence>
<evidence type="ECO:0000313" key="12">
    <source>
        <dbReference type="EMBL" id="KKF40004.1"/>
    </source>
</evidence>
<evidence type="ECO:0000256" key="7">
    <source>
        <dbReference type="ARBA" id="ARBA00022989"/>
    </source>
</evidence>
<feature type="transmembrane region" description="Helical" evidence="10">
    <location>
        <begin position="201"/>
        <end position="226"/>
    </location>
</feature>
<dbReference type="InterPro" id="IPR035906">
    <property type="entry name" value="MetI-like_sf"/>
</dbReference>
<comment type="subcellular location">
    <subcellularLocation>
        <location evidence="1">Cell inner membrane</location>
        <topology evidence="1">Multi-pass membrane protein</topology>
    </subcellularLocation>
    <subcellularLocation>
        <location evidence="10">Cell membrane</location>
        <topology evidence="10">Multi-pass membrane protein</topology>
    </subcellularLocation>
</comment>
<dbReference type="GO" id="GO:0005886">
    <property type="term" value="C:plasma membrane"/>
    <property type="evidence" value="ECO:0007669"/>
    <property type="project" value="UniProtKB-SubCell"/>
</dbReference>
<comment type="subunit">
    <text evidence="2">The complex is composed of two ATP-binding proteins (UgpC), two transmembrane proteins (UgpA and UgpE) and a solute-binding protein (UgpB).</text>
</comment>
<keyword evidence="13" id="KW-1185">Reference proteome</keyword>
<dbReference type="InterPro" id="IPR000515">
    <property type="entry name" value="MetI-like"/>
</dbReference>
<dbReference type="PANTHER" id="PTHR43227:SF9">
    <property type="entry name" value="SN-GLYCEROL-3-PHOSPHATE TRANSPORT SYSTEM PERMEASE PROTEIN UGPA"/>
    <property type="match status" value="1"/>
</dbReference>
<reference evidence="12 13" key="1">
    <citation type="journal article" date="2015" name="Genome Announc.">
        <title>Draft genome sequence of a Halorubrum H3 strain isolated from the burlinskoye salt lake (Altai Krai, Russia).</title>
        <authorList>
            <person name="Rozanov A.S."/>
            <person name="Bryanskaya A.V."/>
            <person name="Malup T.K."/>
            <person name="Kotenko A.V."/>
            <person name="Peltek S.E."/>
        </authorList>
    </citation>
    <scope>NUCLEOTIDE SEQUENCE [LARGE SCALE GENOMIC DNA]</scope>
    <source>
        <strain evidence="12 13">H3</strain>
    </source>
</reference>
<evidence type="ECO:0000256" key="10">
    <source>
        <dbReference type="RuleBase" id="RU363032"/>
    </source>
</evidence>
<name>A0A0F8D6T0_9EURY</name>
<feature type="transmembrane region" description="Helical" evidence="10">
    <location>
        <begin position="155"/>
        <end position="180"/>
    </location>
</feature>
<keyword evidence="8 10" id="KW-0472">Membrane</keyword>
<evidence type="ECO:0000256" key="4">
    <source>
        <dbReference type="ARBA" id="ARBA00022475"/>
    </source>
</evidence>
<keyword evidence="6 10" id="KW-0812">Transmembrane</keyword>
<dbReference type="CDD" id="cd06261">
    <property type="entry name" value="TM_PBP2"/>
    <property type="match status" value="1"/>
</dbReference>
<dbReference type="Gene3D" id="1.10.3720.10">
    <property type="entry name" value="MetI-like"/>
    <property type="match status" value="1"/>
</dbReference>
<dbReference type="InterPro" id="IPR050809">
    <property type="entry name" value="UgpAE/MalFG_permease"/>
</dbReference>
<evidence type="ECO:0000256" key="3">
    <source>
        <dbReference type="ARBA" id="ARBA00022448"/>
    </source>
</evidence>
<dbReference type="PROSITE" id="PS50928">
    <property type="entry name" value="ABC_TM1"/>
    <property type="match status" value="1"/>
</dbReference>
<accession>A0A0F8D6T0</accession>
<gene>
    <name evidence="12" type="ORF">FK85_23835</name>
</gene>
<dbReference type="GO" id="GO:0055085">
    <property type="term" value="P:transmembrane transport"/>
    <property type="evidence" value="ECO:0007669"/>
    <property type="project" value="InterPro"/>
</dbReference>
<evidence type="ECO:0000256" key="6">
    <source>
        <dbReference type="ARBA" id="ARBA00022692"/>
    </source>
</evidence>
<dbReference type="RefSeq" id="WP_050023243.1">
    <property type="nucleotide sequence ID" value="NZ_JNFH02000004.1"/>
</dbReference>
<keyword evidence="5" id="KW-0997">Cell inner membrane</keyword>
<feature type="transmembrane region" description="Helical" evidence="10">
    <location>
        <begin position="103"/>
        <end position="128"/>
    </location>
</feature>
<dbReference type="AlphaFoldDB" id="A0A0F8D6T0"/>
<organism evidence="12 13">
    <name type="scientific">Halorubrum saccharovorum</name>
    <dbReference type="NCBI Taxonomy" id="2248"/>
    <lineage>
        <taxon>Archaea</taxon>
        <taxon>Methanobacteriati</taxon>
        <taxon>Methanobacteriota</taxon>
        <taxon>Stenosarchaea group</taxon>
        <taxon>Halobacteria</taxon>
        <taxon>Halobacteriales</taxon>
        <taxon>Haloferacaceae</taxon>
        <taxon>Halorubrum</taxon>
    </lineage>
</organism>
<protein>
    <recommendedName>
        <fullName evidence="9">sn-glycerol-3-phosphate transport system permease protein UgpA</fullName>
    </recommendedName>
</protein>
<evidence type="ECO:0000256" key="1">
    <source>
        <dbReference type="ARBA" id="ARBA00004429"/>
    </source>
</evidence>
<sequence>MSTREIFDSRIESGLLLLPTLLVSVVFLYYPTALAVRTSFFDSSFGQADEFVGLKNYVTLLTDSGYHSSLLLSVVFALVVVVGVIAVSLYLTFLIHEVDTGQGVYLISVIWPYALPPAVGALVFLFIAHPTLGVLTGPIEALGVDVDWFNDGPQAFVVVALAAIWKQIGYNVIFMIAAMNNIPDTLTETAELDGVGGIRRLVSVYVPIMTPTLFFLVIINTIYAFFSTFAFVDLLTSGGPSNATNILIFDLYQEGFSFFNFGVASAKSVVLFLVVGVLMFVQFRVTDEYSYYGA</sequence>
<feature type="transmembrane region" description="Helical" evidence="10">
    <location>
        <begin position="70"/>
        <end position="91"/>
    </location>
</feature>
<keyword evidence="4" id="KW-1003">Cell membrane</keyword>
<dbReference type="OrthoDB" id="45815at2157"/>
<keyword evidence="7 10" id="KW-1133">Transmembrane helix</keyword>
<evidence type="ECO:0000256" key="5">
    <source>
        <dbReference type="ARBA" id="ARBA00022519"/>
    </source>
</evidence>
<evidence type="ECO:0000256" key="9">
    <source>
        <dbReference type="ARBA" id="ARBA00040780"/>
    </source>
</evidence>
<dbReference type="PANTHER" id="PTHR43227">
    <property type="entry name" value="BLL4140 PROTEIN"/>
    <property type="match status" value="1"/>
</dbReference>
<comment type="caution">
    <text evidence="12">The sequence shown here is derived from an EMBL/GenBank/DDBJ whole genome shotgun (WGS) entry which is preliminary data.</text>
</comment>
<feature type="transmembrane region" description="Helical" evidence="10">
    <location>
        <begin position="258"/>
        <end position="281"/>
    </location>
</feature>
<evidence type="ECO:0000256" key="8">
    <source>
        <dbReference type="ARBA" id="ARBA00023136"/>
    </source>
</evidence>
<proteinExistence type="inferred from homology"/>